<protein>
    <recommendedName>
        <fullName evidence="3">Nucleotide-diphospho-sugar transferase domain-containing protein</fullName>
    </recommendedName>
</protein>
<evidence type="ECO:0000313" key="2">
    <source>
        <dbReference type="Proteomes" id="UP000355283"/>
    </source>
</evidence>
<dbReference type="EMBL" id="SDOX01000094">
    <property type="protein sequence ID" value="TFJ82793.1"/>
    <property type="molecule type" value="Genomic_DNA"/>
</dbReference>
<proteinExistence type="predicted"/>
<gene>
    <name evidence="1" type="ORF">NSK_005869</name>
</gene>
<evidence type="ECO:0000313" key="1">
    <source>
        <dbReference type="EMBL" id="TFJ82793.1"/>
    </source>
</evidence>
<dbReference type="Gene3D" id="3.90.550.10">
    <property type="entry name" value="Spore Coat Polysaccharide Biosynthesis Protein SpsA, Chain A"/>
    <property type="match status" value="1"/>
</dbReference>
<reference evidence="1 2" key="1">
    <citation type="submission" date="2019-01" db="EMBL/GenBank/DDBJ databases">
        <title>Nuclear Genome Assembly of the Microalgal Biofuel strain Nannochloropsis salina CCMP1776.</title>
        <authorList>
            <person name="Hovde B."/>
        </authorList>
    </citation>
    <scope>NUCLEOTIDE SEQUENCE [LARGE SCALE GENOMIC DNA]</scope>
    <source>
        <strain evidence="1 2">CCMP1776</strain>
    </source>
</reference>
<accession>A0A4D9CYV2</accession>
<keyword evidence="2" id="KW-1185">Reference proteome</keyword>
<dbReference type="InterPro" id="IPR029044">
    <property type="entry name" value="Nucleotide-diphossugar_trans"/>
</dbReference>
<name>A0A4D9CYV2_9STRA</name>
<organism evidence="1 2">
    <name type="scientific">Nannochloropsis salina CCMP1776</name>
    <dbReference type="NCBI Taxonomy" id="1027361"/>
    <lineage>
        <taxon>Eukaryota</taxon>
        <taxon>Sar</taxon>
        <taxon>Stramenopiles</taxon>
        <taxon>Ochrophyta</taxon>
        <taxon>Eustigmatophyceae</taxon>
        <taxon>Eustigmatales</taxon>
        <taxon>Monodopsidaceae</taxon>
        <taxon>Microchloropsis</taxon>
        <taxon>Microchloropsis salina</taxon>
    </lineage>
</organism>
<dbReference type="SUPFAM" id="SSF53448">
    <property type="entry name" value="Nucleotide-diphospho-sugar transferases"/>
    <property type="match status" value="1"/>
</dbReference>
<comment type="caution">
    <text evidence="1">The sequence shown here is derived from an EMBL/GenBank/DDBJ whole genome shotgun (WGS) entry which is preliminary data.</text>
</comment>
<sequence>MSGYYNESGNKFLAFLLPTTIYRRLILLDADCLILRAPHHLFELPDEIPYAAPKAYWYWKKRKFQDSAFWKVRSLRRSRQDFLTSWFMTIRPSTSTFERLRRKLYELIEQGIKDVYDMDLFNIALGEDVTALPPVYGMLDFEFSENDNTEMGATLDEIINGEKAQVIFVVLLSH</sequence>
<dbReference type="AlphaFoldDB" id="A0A4D9CYV2"/>
<dbReference type="OrthoDB" id="2014201at2759"/>
<dbReference type="Proteomes" id="UP000355283">
    <property type="component" value="Unassembled WGS sequence"/>
</dbReference>
<dbReference type="PANTHER" id="PTHR11183">
    <property type="entry name" value="GLYCOGENIN SUBFAMILY MEMBER"/>
    <property type="match status" value="1"/>
</dbReference>
<dbReference type="InterPro" id="IPR050587">
    <property type="entry name" value="GNT1/Glycosyltrans_8"/>
</dbReference>
<evidence type="ECO:0008006" key="3">
    <source>
        <dbReference type="Google" id="ProtNLM"/>
    </source>
</evidence>